<dbReference type="InterPro" id="IPR035965">
    <property type="entry name" value="PAS-like_dom_sf"/>
</dbReference>
<dbReference type="SMART" id="SM00388">
    <property type="entry name" value="HisKA"/>
    <property type="match status" value="1"/>
</dbReference>
<evidence type="ECO:0000256" key="2">
    <source>
        <dbReference type="ARBA" id="ARBA00004370"/>
    </source>
</evidence>
<dbReference type="GO" id="GO:0000155">
    <property type="term" value="F:phosphorelay sensor kinase activity"/>
    <property type="evidence" value="ECO:0007669"/>
    <property type="project" value="InterPro"/>
</dbReference>
<dbReference type="Gene3D" id="3.30.450.350">
    <property type="entry name" value="CHASE domain"/>
    <property type="match status" value="1"/>
</dbReference>
<dbReference type="SMART" id="SM00091">
    <property type="entry name" value="PAS"/>
    <property type="match status" value="2"/>
</dbReference>
<dbReference type="SMART" id="SM00448">
    <property type="entry name" value="REC"/>
    <property type="match status" value="1"/>
</dbReference>
<gene>
    <name evidence="23" type="ORF">FJR48_03555</name>
</gene>
<dbReference type="Pfam" id="PF02518">
    <property type="entry name" value="HATPase_c"/>
    <property type="match status" value="1"/>
</dbReference>
<evidence type="ECO:0000256" key="11">
    <source>
        <dbReference type="ARBA" id="ARBA00023012"/>
    </source>
</evidence>
<dbReference type="FunFam" id="1.10.287.130:FF:000002">
    <property type="entry name" value="Two-component osmosensing histidine kinase"/>
    <property type="match status" value="1"/>
</dbReference>
<dbReference type="AlphaFoldDB" id="A0A5P8NZG1"/>
<dbReference type="RefSeq" id="WP_152306788.1">
    <property type="nucleotide sequence ID" value="NZ_CP043617.1"/>
</dbReference>
<evidence type="ECO:0000256" key="17">
    <source>
        <dbReference type="SAM" id="Phobius"/>
    </source>
</evidence>
<evidence type="ECO:0000256" key="4">
    <source>
        <dbReference type="ARBA" id="ARBA00022553"/>
    </source>
</evidence>
<dbReference type="Gene3D" id="3.30.565.10">
    <property type="entry name" value="Histidine kinase-like ATPase, C-terminal domain"/>
    <property type="match status" value="1"/>
</dbReference>
<evidence type="ECO:0000256" key="8">
    <source>
        <dbReference type="ARBA" id="ARBA00022777"/>
    </source>
</evidence>
<dbReference type="Gene3D" id="1.10.287.130">
    <property type="match status" value="1"/>
</dbReference>
<keyword evidence="11" id="KW-0902">Two-component regulatory system</keyword>
<dbReference type="Pfam" id="PF00512">
    <property type="entry name" value="HisKA"/>
    <property type="match status" value="1"/>
</dbReference>
<evidence type="ECO:0000256" key="7">
    <source>
        <dbReference type="ARBA" id="ARBA00022741"/>
    </source>
</evidence>
<keyword evidence="16" id="KW-0175">Coiled coil</keyword>
<evidence type="ECO:0000256" key="9">
    <source>
        <dbReference type="ARBA" id="ARBA00022840"/>
    </source>
</evidence>
<dbReference type="SUPFAM" id="SSF55874">
    <property type="entry name" value="ATPase domain of HSP90 chaperone/DNA topoisomerase II/histidine kinase"/>
    <property type="match status" value="1"/>
</dbReference>
<evidence type="ECO:0000256" key="3">
    <source>
        <dbReference type="ARBA" id="ARBA00012438"/>
    </source>
</evidence>
<dbReference type="PROSITE" id="PS50109">
    <property type="entry name" value="HIS_KIN"/>
    <property type="match status" value="1"/>
</dbReference>
<dbReference type="GO" id="GO:0016020">
    <property type="term" value="C:membrane"/>
    <property type="evidence" value="ECO:0007669"/>
    <property type="project" value="UniProtKB-SubCell"/>
</dbReference>
<evidence type="ECO:0000259" key="20">
    <source>
        <dbReference type="PROSITE" id="PS50112"/>
    </source>
</evidence>
<feature type="domain" description="PAC" evidence="21">
    <location>
        <begin position="395"/>
        <end position="448"/>
    </location>
</feature>
<dbReference type="InterPro" id="IPR042240">
    <property type="entry name" value="CHASE_sf"/>
</dbReference>
<dbReference type="CDD" id="cd00082">
    <property type="entry name" value="HisKA"/>
    <property type="match status" value="1"/>
</dbReference>
<dbReference type="InterPro" id="IPR003661">
    <property type="entry name" value="HisK_dim/P_dom"/>
</dbReference>
<dbReference type="FunFam" id="3.30.565.10:FF:000010">
    <property type="entry name" value="Sensor histidine kinase RcsC"/>
    <property type="match status" value="1"/>
</dbReference>
<comment type="catalytic activity">
    <reaction evidence="1">
        <text>ATP + protein L-histidine = ADP + protein N-phospho-L-histidine.</text>
        <dbReference type="EC" id="2.7.13.3"/>
    </reaction>
</comment>
<evidence type="ECO:0000256" key="16">
    <source>
        <dbReference type="SAM" id="Coils"/>
    </source>
</evidence>
<proteinExistence type="predicted"/>
<keyword evidence="4 15" id="KW-0597">Phosphoprotein</keyword>
<feature type="domain" description="PAC" evidence="21">
    <location>
        <begin position="524"/>
        <end position="576"/>
    </location>
</feature>
<keyword evidence="10 17" id="KW-1133">Transmembrane helix</keyword>
<comment type="subunit">
    <text evidence="13">At low DSF concentrations, interacts with RpfF.</text>
</comment>
<dbReference type="PROSITE" id="PS50839">
    <property type="entry name" value="CHASE"/>
    <property type="match status" value="1"/>
</dbReference>
<dbReference type="InterPro" id="IPR011006">
    <property type="entry name" value="CheY-like_superfamily"/>
</dbReference>
<dbReference type="GO" id="GO:0005524">
    <property type="term" value="F:ATP binding"/>
    <property type="evidence" value="ECO:0007669"/>
    <property type="project" value="UniProtKB-KW"/>
</dbReference>
<dbReference type="SMART" id="SM00086">
    <property type="entry name" value="PAC"/>
    <property type="match status" value="2"/>
</dbReference>
<evidence type="ECO:0000313" key="24">
    <source>
        <dbReference type="Proteomes" id="UP000326944"/>
    </source>
</evidence>
<dbReference type="KEGG" id="sulg:FJR48_03555"/>
<dbReference type="PRINTS" id="PR00344">
    <property type="entry name" value="BCTRLSENSOR"/>
</dbReference>
<dbReference type="PROSITE" id="PS50112">
    <property type="entry name" value="PAS"/>
    <property type="match status" value="2"/>
</dbReference>
<dbReference type="InterPro" id="IPR000014">
    <property type="entry name" value="PAS"/>
</dbReference>
<dbReference type="OrthoDB" id="9762798at2"/>
<dbReference type="InterPro" id="IPR036890">
    <property type="entry name" value="HATPase_C_sf"/>
</dbReference>
<evidence type="ECO:0000256" key="6">
    <source>
        <dbReference type="ARBA" id="ARBA00022692"/>
    </source>
</evidence>
<dbReference type="Gene3D" id="3.30.450.20">
    <property type="entry name" value="PAS domain"/>
    <property type="match status" value="2"/>
</dbReference>
<dbReference type="InterPro" id="IPR005467">
    <property type="entry name" value="His_kinase_dom"/>
</dbReference>
<feature type="domain" description="PAS" evidence="20">
    <location>
        <begin position="449"/>
        <end position="505"/>
    </location>
</feature>
<dbReference type="PANTHER" id="PTHR45339">
    <property type="entry name" value="HYBRID SIGNAL TRANSDUCTION HISTIDINE KINASE J"/>
    <property type="match status" value="1"/>
</dbReference>
<dbReference type="Pfam" id="PF03924">
    <property type="entry name" value="CHASE"/>
    <property type="match status" value="1"/>
</dbReference>
<keyword evidence="5" id="KW-0808">Transferase</keyword>
<evidence type="ECO:0000259" key="19">
    <source>
        <dbReference type="PROSITE" id="PS50110"/>
    </source>
</evidence>
<evidence type="ECO:0000256" key="14">
    <source>
        <dbReference type="ARBA" id="ARBA00068150"/>
    </source>
</evidence>
<dbReference type="SMART" id="SM01079">
    <property type="entry name" value="CHASE"/>
    <property type="match status" value="1"/>
</dbReference>
<evidence type="ECO:0000256" key="15">
    <source>
        <dbReference type="PROSITE-ProRule" id="PRU00169"/>
    </source>
</evidence>
<evidence type="ECO:0000256" key="1">
    <source>
        <dbReference type="ARBA" id="ARBA00000085"/>
    </source>
</evidence>
<reference evidence="23 24" key="1">
    <citation type="submission" date="2019-09" db="EMBL/GenBank/DDBJ databases">
        <title>Sulfurimonas gotlandica sp. nov., a chemoautotrophic and psychrotolerant epsilonproteobacterium isolated from a pelagic redoxcline, and an emended description of the genus Sulfurimonas.</title>
        <authorList>
            <person name="Wang S."/>
            <person name="Jiang L."/>
            <person name="Shao S."/>
        </authorList>
    </citation>
    <scope>NUCLEOTIDE SEQUENCE [LARGE SCALE GENOMIC DNA]</scope>
    <source>
        <strain evidence="23 24">GYSZ_1</strain>
    </source>
</reference>
<protein>
    <recommendedName>
        <fullName evidence="14">Sensory/regulatory protein RpfC</fullName>
        <ecNumber evidence="3">2.7.13.3</ecNumber>
    </recommendedName>
</protein>
<dbReference type="CDD" id="cd16922">
    <property type="entry name" value="HATPase_EvgS-ArcB-TorS-like"/>
    <property type="match status" value="1"/>
</dbReference>
<dbReference type="NCBIfam" id="TIGR00229">
    <property type="entry name" value="sensory_box"/>
    <property type="match status" value="2"/>
</dbReference>
<dbReference type="EMBL" id="CP043617">
    <property type="protein sequence ID" value="QFR48845.1"/>
    <property type="molecule type" value="Genomic_DNA"/>
</dbReference>
<comment type="subcellular location">
    <subcellularLocation>
        <location evidence="2">Membrane</location>
    </subcellularLocation>
</comment>
<dbReference type="InterPro" id="IPR000700">
    <property type="entry name" value="PAS-assoc_C"/>
</dbReference>
<keyword evidence="24" id="KW-1185">Reference proteome</keyword>
<organism evidence="23 24">
    <name type="scientific">Sulfurimonas lithotrophica</name>
    <dbReference type="NCBI Taxonomy" id="2590022"/>
    <lineage>
        <taxon>Bacteria</taxon>
        <taxon>Pseudomonadati</taxon>
        <taxon>Campylobacterota</taxon>
        <taxon>Epsilonproteobacteria</taxon>
        <taxon>Campylobacterales</taxon>
        <taxon>Sulfurimonadaceae</taxon>
        <taxon>Sulfurimonas</taxon>
    </lineage>
</organism>
<keyword evidence="6 17" id="KW-0812">Transmembrane</keyword>
<dbReference type="InterPro" id="IPR006189">
    <property type="entry name" value="CHASE_dom"/>
</dbReference>
<feature type="coiled-coil region" evidence="16">
    <location>
        <begin position="574"/>
        <end position="601"/>
    </location>
</feature>
<evidence type="ECO:0000256" key="13">
    <source>
        <dbReference type="ARBA" id="ARBA00064003"/>
    </source>
</evidence>
<dbReference type="SUPFAM" id="SSF47384">
    <property type="entry name" value="Homodimeric domain of signal transducing histidine kinase"/>
    <property type="match status" value="1"/>
</dbReference>
<feature type="transmembrane region" description="Helical" evidence="17">
    <location>
        <begin position="6"/>
        <end position="26"/>
    </location>
</feature>
<keyword evidence="9" id="KW-0067">ATP-binding</keyword>
<evidence type="ECO:0000256" key="10">
    <source>
        <dbReference type="ARBA" id="ARBA00022989"/>
    </source>
</evidence>
<dbReference type="EC" id="2.7.13.3" evidence="3"/>
<evidence type="ECO:0000313" key="23">
    <source>
        <dbReference type="EMBL" id="QFR48845.1"/>
    </source>
</evidence>
<name>A0A5P8NZG1_9BACT</name>
<dbReference type="CDD" id="cd17546">
    <property type="entry name" value="REC_hyHK_CKI1_RcsC-like"/>
    <property type="match status" value="1"/>
</dbReference>
<dbReference type="CDD" id="cd00130">
    <property type="entry name" value="PAS"/>
    <property type="match status" value="2"/>
</dbReference>
<keyword evidence="8" id="KW-0418">Kinase</keyword>
<dbReference type="SUPFAM" id="SSF55785">
    <property type="entry name" value="PYP-like sensor domain (PAS domain)"/>
    <property type="match status" value="2"/>
</dbReference>
<dbReference type="PROSITE" id="PS50110">
    <property type="entry name" value="RESPONSE_REGULATORY"/>
    <property type="match status" value="1"/>
</dbReference>
<keyword evidence="12 17" id="KW-0472">Membrane</keyword>
<dbReference type="InterPro" id="IPR001789">
    <property type="entry name" value="Sig_transdc_resp-reg_receiver"/>
</dbReference>
<dbReference type="InterPro" id="IPR036097">
    <property type="entry name" value="HisK_dim/P_sf"/>
</dbReference>
<feature type="modified residue" description="4-aspartylphosphate" evidence="15">
    <location>
        <position position="886"/>
    </location>
</feature>
<keyword evidence="7" id="KW-0547">Nucleotide-binding</keyword>
<dbReference type="Pfam" id="PF00072">
    <property type="entry name" value="Response_reg"/>
    <property type="match status" value="1"/>
</dbReference>
<evidence type="ECO:0000259" key="21">
    <source>
        <dbReference type="PROSITE" id="PS50113"/>
    </source>
</evidence>
<dbReference type="InterPro" id="IPR004358">
    <property type="entry name" value="Sig_transdc_His_kin-like_C"/>
</dbReference>
<feature type="domain" description="CHASE" evidence="22">
    <location>
        <begin position="122"/>
        <end position="284"/>
    </location>
</feature>
<evidence type="ECO:0000256" key="12">
    <source>
        <dbReference type="ARBA" id="ARBA00023136"/>
    </source>
</evidence>
<accession>A0A5P8NZG1</accession>
<feature type="domain" description="Histidine kinase" evidence="18">
    <location>
        <begin position="601"/>
        <end position="818"/>
    </location>
</feature>
<dbReference type="Proteomes" id="UP000326944">
    <property type="component" value="Chromosome"/>
</dbReference>
<feature type="domain" description="Response regulatory" evidence="19">
    <location>
        <begin position="837"/>
        <end position="950"/>
    </location>
</feature>
<dbReference type="Pfam" id="PF13426">
    <property type="entry name" value="PAS_9"/>
    <property type="match status" value="2"/>
</dbReference>
<dbReference type="InterPro" id="IPR001610">
    <property type="entry name" value="PAC"/>
</dbReference>
<sequence length="954" mass="110284">MKLHKIVLIIGILISFLIGIIVYSYYIKEEQYRFNEVAKKIVVKLEDRVKIYREILYGGLALFEANNGNVTREQWAIYIKQLKLKDNFPGIQGVGYSIVLQEDELDKNIAQIRSEGFSNYKIYPEGKRDLYTSIIYLEPFDWRNVRAFGYDMYSEQTRKFAMQYAIETGNPSLSGKVRLVQENGKDEQAGFLLYLPHYKANMPLDTKENRYKAIKGFIYSPFRAKDFMLGIVENTLDQVSLKLYDKQGKNEEKLLFDSQPLTKTLSRLEYVTNLNIDNHVWTLKINPLNSFENKVDKIYPFIFTFIGILLSFLYSSKLKQNEDILEMHDDALHNISQGVIVTNENQRIIYVNNAFEELTGYTKKEIYGKKPNILQGIDSDIDTMKFIKHKLMLNESCECEIINYKKDGSKFWNQLSITPIFENTEVIRYIAILNDITNKKLADEDILFEKNFLTNILENTNAVIAVIDRDGVMIRLNKYGQNFVGYTQQEVASKAYFWSRFLNENIKNKVFGIIEQARNGVIVESFQNSWISKYNEERVFEWSNALVNNEYGQMKYIITVGIDITKQKEVEYELIQNEKILKQAKEEAERANRIKSQFLANMSHEIRTPLNGIVGFINLLKKAEKDEKKLSYINMVRRSSNSLIDIINDILDISKIEDGKLSIEHTVFNLYQELDDILTLYANNAKDKNIKLKLVKNDDTPNFIKSDSLRFRQVLANLISNAIKFSKKNSSITVSVKYKEEYLYVSVSDLGIGIPKDAQKRIFEPFEQENNSTTRTFGGTGLGLAISKELVELMGGEISLESTVDKGSTFSFYISAPKADDISKEKKQKKEYKFKGHILVAEDNKTNQLLIDILLKDMNLTCKIVEDGKEAVEEFNKDTYDLILMDITMPNMDGIEATKIIREYSDIPIIALTANSMKDDIEYYFEMGMNSFVPKPIKVELLGEELSKYLIYSS</sequence>
<feature type="domain" description="PAS" evidence="20">
    <location>
        <begin position="331"/>
        <end position="369"/>
    </location>
</feature>
<evidence type="ECO:0000259" key="22">
    <source>
        <dbReference type="PROSITE" id="PS50839"/>
    </source>
</evidence>
<evidence type="ECO:0000256" key="5">
    <source>
        <dbReference type="ARBA" id="ARBA00022679"/>
    </source>
</evidence>
<dbReference type="PROSITE" id="PS50113">
    <property type="entry name" value="PAC"/>
    <property type="match status" value="2"/>
</dbReference>
<dbReference type="PANTHER" id="PTHR45339:SF1">
    <property type="entry name" value="HYBRID SIGNAL TRANSDUCTION HISTIDINE KINASE J"/>
    <property type="match status" value="1"/>
</dbReference>
<dbReference type="SMART" id="SM00387">
    <property type="entry name" value="HATPase_c"/>
    <property type="match status" value="1"/>
</dbReference>
<dbReference type="InterPro" id="IPR003594">
    <property type="entry name" value="HATPase_dom"/>
</dbReference>
<evidence type="ECO:0000259" key="18">
    <source>
        <dbReference type="PROSITE" id="PS50109"/>
    </source>
</evidence>
<dbReference type="Gene3D" id="3.40.50.2300">
    <property type="match status" value="1"/>
</dbReference>
<dbReference type="SUPFAM" id="SSF52172">
    <property type="entry name" value="CheY-like"/>
    <property type="match status" value="1"/>
</dbReference>